<reference evidence="1" key="1">
    <citation type="submission" date="2024-12" db="EMBL/GenBank/DDBJ databases">
        <title>Comparative genomics and development of molecular markers within Purpureocillium lilacinum and among Purpureocillium species.</title>
        <authorList>
            <person name="Yeh Z.-Y."/>
            <person name="Ni N.-T."/>
            <person name="Lo P.-H."/>
            <person name="Mushyakhwo K."/>
            <person name="Lin C.-F."/>
            <person name="Nai Y.-S."/>
        </authorList>
    </citation>
    <scope>NUCLEOTIDE SEQUENCE</scope>
    <source>
        <strain evidence="1">NCHU-NPUST-175</strain>
    </source>
</reference>
<keyword evidence="2" id="KW-1185">Reference proteome</keyword>
<dbReference type="EMBL" id="JBGNUJ010000009">
    <property type="protein sequence ID" value="KAL3955880.1"/>
    <property type="molecule type" value="Genomic_DNA"/>
</dbReference>
<sequence length="160" mass="17992">MTEDLAGLTDLAAVYEYLTSWIWNLIQGWQLGTLAIAGTMQYCAYSSLLTTPPLSVSSIFLFGLIRRGMLPSFLQVSKLSMHLYSHCYMEYNGPGPDVWFEPQEVWEMAFADITLSPTYTAAIGLVSDERGLSLRFPRFLKKREDKGIEEASTNEFLAGL</sequence>
<accession>A0ACC4DKM0</accession>
<organism evidence="1 2">
    <name type="scientific">Purpureocillium lilacinum</name>
    <name type="common">Paecilomyces lilacinus</name>
    <dbReference type="NCBI Taxonomy" id="33203"/>
    <lineage>
        <taxon>Eukaryota</taxon>
        <taxon>Fungi</taxon>
        <taxon>Dikarya</taxon>
        <taxon>Ascomycota</taxon>
        <taxon>Pezizomycotina</taxon>
        <taxon>Sordariomycetes</taxon>
        <taxon>Hypocreomycetidae</taxon>
        <taxon>Hypocreales</taxon>
        <taxon>Ophiocordycipitaceae</taxon>
        <taxon>Purpureocillium</taxon>
    </lineage>
</organism>
<evidence type="ECO:0000313" key="2">
    <source>
        <dbReference type="Proteomes" id="UP001638806"/>
    </source>
</evidence>
<protein>
    <submittedName>
        <fullName evidence="1">Uncharacterized protein</fullName>
    </submittedName>
</protein>
<comment type="caution">
    <text evidence="1">The sequence shown here is derived from an EMBL/GenBank/DDBJ whole genome shotgun (WGS) entry which is preliminary data.</text>
</comment>
<dbReference type="Proteomes" id="UP001638806">
    <property type="component" value="Unassembled WGS sequence"/>
</dbReference>
<evidence type="ECO:0000313" key="1">
    <source>
        <dbReference type="EMBL" id="KAL3955880.1"/>
    </source>
</evidence>
<gene>
    <name evidence="1" type="ORF">ACCO45_009899</name>
</gene>
<name>A0ACC4DKM0_PURLI</name>
<proteinExistence type="predicted"/>